<dbReference type="GO" id="GO:0046872">
    <property type="term" value="F:metal ion binding"/>
    <property type="evidence" value="ECO:0007669"/>
    <property type="project" value="UniProtKB-KW"/>
</dbReference>
<proteinExistence type="predicted"/>
<dbReference type="GO" id="GO:0016887">
    <property type="term" value="F:ATP hydrolysis activity"/>
    <property type="evidence" value="ECO:0007669"/>
    <property type="project" value="InterPro"/>
</dbReference>
<dbReference type="InterPro" id="IPR038729">
    <property type="entry name" value="Rad50/SbcC_AAA"/>
</dbReference>
<dbReference type="InterPro" id="IPR027417">
    <property type="entry name" value="P-loop_NTPase"/>
</dbReference>
<evidence type="ECO:0000259" key="11">
    <source>
        <dbReference type="Pfam" id="PF13476"/>
    </source>
</evidence>
<evidence type="ECO:0000256" key="9">
    <source>
        <dbReference type="SAM" id="Coils"/>
    </source>
</evidence>
<evidence type="ECO:0000313" key="12">
    <source>
        <dbReference type="EMBL" id="OGC81972.1"/>
    </source>
</evidence>
<evidence type="ECO:0000256" key="7">
    <source>
        <dbReference type="ARBA" id="ARBA00023054"/>
    </source>
</evidence>
<dbReference type="InterPro" id="IPR013134">
    <property type="entry name" value="Zn_hook_RAD50"/>
</dbReference>
<keyword evidence="2" id="KW-0547">Nucleotide-binding</keyword>
<feature type="coiled-coil region" evidence="9">
    <location>
        <begin position="174"/>
        <end position="222"/>
    </location>
</feature>
<dbReference type="GO" id="GO:0006302">
    <property type="term" value="P:double-strand break repair"/>
    <property type="evidence" value="ECO:0007669"/>
    <property type="project" value="InterPro"/>
</dbReference>
<dbReference type="Gene3D" id="1.10.287.510">
    <property type="entry name" value="Helix hairpin bin"/>
    <property type="match status" value="1"/>
</dbReference>
<accession>A0A1F4XJU3</accession>
<gene>
    <name evidence="12" type="ORF">A2V81_03815</name>
</gene>
<sequence>MRPLRLYLKNFLSYGEKGTEIDFSPYHTLLLTGKNGAGKSSILDAILWVLWGQTRTGGDNDIMHHGASDMEVRLDFSVRDHPYRVIRKRSKKGKSFVSVVELQSLTEPITLLTDATISKTQESINRLIGLDYELLINSAFLRQGEAQEFTKKSPSKRKIILASMLGLDQYVLLHEQAKEEKKKIDTQLASTQLQKDHLENELMRKEQELAELEKNIIQDREQEVAEALTKGRQQLQVLEKAIHLQREREGKMQALQAEHERLLGRVNTSTQKKKTMESTLLQIKTQAPAVALADIDDEQLIKLETHYGELQQIKLKITELKQSEQHINSLLSQKQVHWRNRRQEISQETAFLQEKISSSNIAKNDFTELAEKAEKSKETLSKKQIEFLKITEDIARIEQSITTITSQGNEIKKKKEKLTNLEHQCPLCEQNINDQHKHDIQEKYDKERNVLVEEFKVKNKELEQIQIKKKALDKEIISLRKIVDQIPHLQELILATQQIEALMKKDKALEKEFEQQKKTIEKEISLIQSQKNDITFSEDDLHAAQKELERLREIQKQAKNQQDIQIQLATLQKEIALHDAILKETEKEKSVVQKTLIELQALRVSQSLEKEHGETLQSIHNLEKEIASINNFKTIIQHMRSEQEELLEQKKRLEKNIREYADREESLAILAEAFSHKGIPSMLIEEAIPRLEQYANEVLSFLSENTMTIRLSLTRPSKTDRDAQIETLDILIGDTFGTRAYELFSGGEAFRIDIALRLALTKLLTEQTGGQIEFLVIDEGFGSQDDSGKDNIVQIIHKLENLFRLIILITHVDTLKETFPDRLIVRKGPQGSEIFMDQDN</sequence>
<dbReference type="GO" id="GO:0005524">
    <property type="term" value="F:ATP binding"/>
    <property type="evidence" value="ECO:0007669"/>
    <property type="project" value="UniProtKB-KW"/>
</dbReference>
<name>A0A1F4XJU3_9BACT</name>
<evidence type="ECO:0000256" key="4">
    <source>
        <dbReference type="ARBA" id="ARBA00022801"/>
    </source>
</evidence>
<keyword evidence="6" id="KW-0067">ATP-binding</keyword>
<dbReference type="Pfam" id="PF04423">
    <property type="entry name" value="Rad50_zn_hook"/>
    <property type="match status" value="1"/>
</dbReference>
<keyword evidence="1" id="KW-0479">Metal-binding</keyword>
<evidence type="ECO:0000256" key="1">
    <source>
        <dbReference type="ARBA" id="ARBA00022723"/>
    </source>
</evidence>
<dbReference type="Proteomes" id="UP000177614">
    <property type="component" value="Unassembled WGS sequence"/>
</dbReference>
<feature type="coiled-coil region" evidence="9">
    <location>
        <begin position="363"/>
        <end position="424"/>
    </location>
</feature>
<keyword evidence="8" id="KW-0234">DNA repair</keyword>
<feature type="domain" description="Zinc-hook" evidence="10">
    <location>
        <begin position="406"/>
        <end position="447"/>
    </location>
</feature>
<dbReference type="PANTHER" id="PTHR32114">
    <property type="entry name" value="ABC TRANSPORTER ABCH.3"/>
    <property type="match status" value="1"/>
</dbReference>
<keyword evidence="3" id="KW-0227">DNA damage</keyword>
<dbReference type="SUPFAM" id="SSF52540">
    <property type="entry name" value="P-loop containing nucleoside triphosphate hydrolases"/>
    <property type="match status" value="2"/>
</dbReference>
<evidence type="ECO:0000256" key="2">
    <source>
        <dbReference type="ARBA" id="ARBA00022741"/>
    </source>
</evidence>
<feature type="coiled-coil region" evidence="9">
    <location>
        <begin position="455"/>
        <end position="670"/>
    </location>
</feature>
<dbReference type="SUPFAM" id="SSF75712">
    <property type="entry name" value="Rad50 coiled-coil Zn hook"/>
    <property type="match status" value="1"/>
</dbReference>
<keyword evidence="5" id="KW-0862">Zinc</keyword>
<dbReference type="Gene3D" id="3.40.50.300">
    <property type="entry name" value="P-loop containing nucleotide triphosphate hydrolases"/>
    <property type="match status" value="2"/>
</dbReference>
<evidence type="ECO:0000313" key="13">
    <source>
        <dbReference type="Proteomes" id="UP000177614"/>
    </source>
</evidence>
<feature type="domain" description="Rad50/SbcC-type AAA" evidence="11">
    <location>
        <begin position="5"/>
        <end position="216"/>
    </location>
</feature>
<reference evidence="12 13" key="1">
    <citation type="journal article" date="2016" name="Nat. Commun.">
        <title>Thousands of microbial genomes shed light on interconnected biogeochemical processes in an aquifer system.</title>
        <authorList>
            <person name="Anantharaman K."/>
            <person name="Brown C.T."/>
            <person name="Hug L.A."/>
            <person name="Sharon I."/>
            <person name="Castelle C.J."/>
            <person name="Probst A.J."/>
            <person name="Thomas B.C."/>
            <person name="Singh A."/>
            <person name="Wilkins M.J."/>
            <person name="Karaoz U."/>
            <person name="Brodie E.L."/>
            <person name="Williams K.H."/>
            <person name="Hubbard S.S."/>
            <person name="Banfield J.F."/>
        </authorList>
    </citation>
    <scope>NUCLEOTIDE SEQUENCE [LARGE SCALE GENOMIC DNA]</scope>
</reference>
<evidence type="ECO:0000256" key="8">
    <source>
        <dbReference type="ARBA" id="ARBA00023204"/>
    </source>
</evidence>
<dbReference type="Pfam" id="PF13476">
    <property type="entry name" value="AAA_23"/>
    <property type="match status" value="1"/>
</dbReference>
<organism evidence="12 13">
    <name type="scientific">Candidatus Abawacabacteria bacterium RBG_16_42_10</name>
    <dbReference type="NCBI Taxonomy" id="1817814"/>
    <lineage>
        <taxon>Bacteria</taxon>
        <taxon>Candidatus Abawacaibacteriota</taxon>
    </lineage>
</organism>
<evidence type="ECO:0000256" key="6">
    <source>
        <dbReference type="ARBA" id="ARBA00022840"/>
    </source>
</evidence>
<evidence type="ECO:0000256" key="3">
    <source>
        <dbReference type="ARBA" id="ARBA00022763"/>
    </source>
</evidence>
<dbReference type="AlphaFoldDB" id="A0A1F4XJU3"/>
<dbReference type="EMBL" id="MEWR01000014">
    <property type="protein sequence ID" value="OGC81972.1"/>
    <property type="molecule type" value="Genomic_DNA"/>
</dbReference>
<dbReference type="STRING" id="1817814.A2V81_03815"/>
<evidence type="ECO:0000256" key="5">
    <source>
        <dbReference type="ARBA" id="ARBA00022833"/>
    </source>
</evidence>
<evidence type="ECO:0008006" key="14">
    <source>
        <dbReference type="Google" id="ProtNLM"/>
    </source>
</evidence>
<comment type="caution">
    <text evidence="12">The sequence shown here is derived from an EMBL/GenBank/DDBJ whole genome shotgun (WGS) entry which is preliminary data.</text>
</comment>
<dbReference type="PANTHER" id="PTHR32114:SF2">
    <property type="entry name" value="ABC TRANSPORTER ABCH.3"/>
    <property type="match status" value="1"/>
</dbReference>
<keyword evidence="4" id="KW-0378">Hydrolase</keyword>
<keyword evidence="7 9" id="KW-0175">Coiled coil</keyword>
<protein>
    <recommendedName>
        <fullName evidence="14">Rad50/SbcC-type AAA domain-containing protein</fullName>
    </recommendedName>
</protein>
<evidence type="ECO:0000259" key="10">
    <source>
        <dbReference type="Pfam" id="PF04423"/>
    </source>
</evidence>